<sequence length="462" mass="52332">MTAFAGVMSKSRLDKKGTKPTDEASDCMICLSPPKFPKGRPDDCDHVFCYLCLRNWLKRRSECPLCKRSTKFIVKMYADGKTAEVKVKERTAAHYENEFVTAEELQPNAHEPAVDITIAYARCRVCLRSDNENQLMLCDGVVGHEEDGTAIKCNAAKPKEASIIDAIDTGWAEGEAQLSQELRDAPSMIKDCQQSNQMGEGSSPWLESRSSSESEELEQSEAENLDEDNEDSDDEEMGFELSQTISDSEQYESFDDADEGEFAGELEWEQTDEAVLVEEPDIGYSSAGHTTVSRTRKRRKRTKRKIAKKRRKTVGRRTERSTSTKMRRRKKTKKRKPKVVLQFYLFVHIPAAFPSDGIRRGPFGAPLLSINTSDNDELPFDEPETSSVDLVDSIMFEQTKTLAPSFCNEVLRDGSIRETERMAEHRKKVEERISTVEALTQPKWMHPTMSKIVVEIVMLSHS</sequence>
<dbReference type="Pfam" id="PF00097">
    <property type="entry name" value="zf-C3HC4"/>
    <property type="match status" value="1"/>
</dbReference>
<feature type="region of interest" description="Disordered" evidence="5">
    <location>
        <begin position="279"/>
        <end position="336"/>
    </location>
</feature>
<dbReference type="PANTHER" id="PTHR47177">
    <property type="entry name" value="F18C1.6 PROTEIN"/>
    <property type="match status" value="1"/>
</dbReference>
<dbReference type="EMBL" id="UYWY01023341">
    <property type="protein sequence ID" value="VDM47438.1"/>
    <property type="molecule type" value="Genomic_DNA"/>
</dbReference>
<dbReference type="InterPro" id="IPR017907">
    <property type="entry name" value="Znf_RING_CS"/>
</dbReference>
<feature type="compositionally biased region" description="Basic residues" evidence="5">
    <location>
        <begin position="325"/>
        <end position="336"/>
    </location>
</feature>
<feature type="region of interest" description="Disordered" evidence="5">
    <location>
        <begin position="192"/>
        <end position="238"/>
    </location>
</feature>
<dbReference type="GO" id="GO:0008270">
    <property type="term" value="F:zinc ion binding"/>
    <property type="evidence" value="ECO:0007669"/>
    <property type="project" value="UniProtKB-KW"/>
</dbReference>
<feature type="compositionally biased region" description="Acidic residues" evidence="5">
    <location>
        <begin position="213"/>
        <end position="238"/>
    </location>
</feature>
<dbReference type="AlphaFoldDB" id="A0A183V5U7"/>
<evidence type="ECO:0000313" key="9">
    <source>
        <dbReference type="WBParaSite" id="TCNE_0001611801-mRNA-1"/>
    </source>
</evidence>
<gene>
    <name evidence="7" type="ORF">TCNE_LOCUS16117</name>
</gene>
<organism evidence="8 9">
    <name type="scientific">Toxocara canis</name>
    <name type="common">Canine roundworm</name>
    <dbReference type="NCBI Taxonomy" id="6265"/>
    <lineage>
        <taxon>Eukaryota</taxon>
        <taxon>Metazoa</taxon>
        <taxon>Ecdysozoa</taxon>
        <taxon>Nematoda</taxon>
        <taxon>Chromadorea</taxon>
        <taxon>Rhabditida</taxon>
        <taxon>Spirurina</taxon>
        <taxon>Ascaridomorpha</taxon>
        <taxon>Ascaridoidea</taxon>
        <taxon>Toxocaridae</taxon>
        <taxon>Toxocara</taxon>
    </lineage>
</organism>
<dbReference type="PANTHER" id="PTHR47177:SF3">
    <property type="entry name" value="F18C1.6 PROTEIN"/>
    <property type="match status" value="1"/>
</dbReference>
<dbReference type="PROSITE" id="PS50089">
    <property type="entry name" value="ZF_RING_2"/>
    <property type="match status" value="1"/>
</dbReference>
<keyword evidence="2 4" id="KW-0863">Zinc-finger</keyword>
<dbReference type="PROSITE" id="PS00518">
    <property type="entry name" value="ZF_RING_1"/>
    <property type="match status" value="1"/>
</dbReference>
<dbReference type="Gene3D" id="3.30.40.10">
    <property type="entry name" value="Zinc/RING finger domain, C3HC4 (zinc finger)"/>
    <property type="match status" value="1"/>
</dbReference>
<evidence type="ECO:0000256" key="4">
    <source>
        <dbReference type="PROSITE-ProRule" id="PRU00175"/>
    </source>
</evidence>
<dbReference type="InterPro" id="IPR001841">
    <property type="entry name" value="Znf_RING"/>
</dbReference>
<evidence type="ECO:0000256" key="5">
    <source>
        <dbReference type="SAM" id="MobiDB-lite"/>
    </source>
</evidence>
<keyword evidence="8" id="KW-1185">Reference proteome</keyword>
<feature type="compositionally biased region" description="Low complexity" evidence="5">
    <location>
        <begin position="200"/>
        <end position="211"/>
    </location>
</feature>
<accession>A0A183V5U7</accession>
<evidence type="ECO:0000256" key="1">
    <source>
        <dbReference type="ARBA" id="ARBA00022723"/>
    </source>
</evidence>
<feature type="domain" description="RING-type" evidence="6">
    <location>
        <begin position="27"/>
        <end position="67"/>
    </location>
</feature>
<dbReference type="SMART" id="SM00184">
    <property type="entry name" value="RING"/>
    <property type="match status" value="1"/>
</dbReference>
<name>A0A183V5U7_TOXCA</name>
<keyword evidence="1" id="KW-0479">Metal-binding</keyword>
<reference evidence="9" key="1">
    <citation type="submission" date="2016-06" db="UniProtKB">
        <authorList>
            <consortium name="WormBaseParasite"/>
        </authorList>
    </citation>
    <scope>IDENTIFICATION</scope>
</reference>
<evidence type="ECO:0000313" key="7">
    <source>
        <dbReference type="EMBL" id="VDM47438.1"/>
    </source>
</evidence>
<dbReference type="InterPro" id="IPR018957">
    <property type="entry name" value="Znf_C3HC4_RING-type"/>
</dbReference>
<evidence type="ECO:0000313" key="8">
    <source>
        <dbReference type="Proteomes" id="UP000050794"/>
    </source>
</evidence>
<evidence type="ECO:0000259" key="6">
    <source>
        <dbReference type="PROSITE" id="PS50089"/>
    </source>
</evidence>
<reference evidence="7 8" key="2">
    <citation type="submission" date="2018-11" db="EMBL/GenBank/DDBJ databases">
        <authorList>
            <consortium name="Pathogen Informatics"/>
        </authorList>
    </citation>
    <scope>NUCLEOTIDE SEQUENCE [LARGE SCALE GENOMIC DNA]</scope>
</reference>
<evidence type="ECO:0000256" key="3">
    <source>
        <dbReference type="ARBA" id="ARBA00022833"/>
    </source>
</evidence>
<dbReference type="Proteomes" id="UP000050794">
    <property type="component" value="Unassembled WGS sequence"/>
</dbReference>
<protein>
    <submittedName>
        <fullName evidence="9">RING-type domain-containing protein</fullName>
    </submittedName>
</protein>
<keyword evidence="3" id="KW-0862">Zinc</keyword>
<dbReference type="SUPFAM" id="SSF57850">
    <property type="entry name" value="RING/U-box"/>
    <property type="match status" value="1"/>
</dbReference>
<feature type="compositionally biased region" description="Basic residues" evidence="5">
    <location>
        <begin position="294"/>
        <end position="315"/>
    </location>
</feature>
<dbReference type="InterPro" id="IPR013083">
    <property type="entry name" value="Znf_RING/FYVE/PHD"/>
</dbReference>
<proteinExistence type="predicted"/>
<dbReference type="WBParaSite" id="TCNE_0001611801-mRNA-1">
    <property type="protein sequence ID" value="TCNE_0001611801-mRNA-1"/>
    <property type="gene ID" value="TCNE_0001611801"/>
</dbReference>
<feature type="compositionally biased region" description="Basic and acidic residues" evidence="5">
    <location>
        <begin position="11"/>
        <end position="22"/>
    </location>
</feature>
<evidence type="ECO:0000256" key="2">
    <source>
        <dbReference type="ARBA" id="ARBA00022771"/>
    </source>
</evidence>
<feature type="region of interest" description="Disordered" evidence="5">
    <location>
        <begin position="1"/>
        <end position="23"/>
    </location>
</feature>